<comment type="caution">
    <text evidence="1">The sequence shown here is derived from an EMBL/GenBank/DDBJ whole genome shotgun (WGS) entry which is preliminary data.</text>
</comment>
<evidence type="ECO:0000313" key="1">
    <source>
        <dbReference type="EMBL" id="GIY40934.1"/>
    </source>
</evidence>
<dbReference type="EMBL" id="BPLR01010677">
    <property type="protein sequence ID" value="GIY40934.1"/>
    <property type="molecule type" value="Genomic_DNA"/>
</dbReference>
<proteinExistence type="predicted"/>
<sequence length="74" mass="8176">MKRAASAALINVNYSLHLITGHNERAHRHLNNYGRPGKSVKGKASLTEEIDQMEDFGLGSKWKGCLLGERLASK</sequence>
<dbReference type="Proteomes" id="UP001054945">
    <property type="component" value="Unassembled WGS sequence"/>
</dbReference>
<keyword evidence="2" id="KW-1185">Reference proteome</keyword>
<evidence type="ECO:0000313" key="2">
    <source>
        <dbReference type="Proteomes" id="UP001054945"/>
    </source>
</evidence>
<gene>
    <name evidence="1" type="ORF">CEXT_651141</name>
</gene>
<protein>
    <submittedName>
        <fullName evidence="1">Uncharacterized protein</fullName>
    </submittedName>
</protein>
<reference evidence="1 2" key="1">
    <citation type="submission" date="2021-06" db="EMBL/GenBank/DDBJ databases">
        <title>Caerostris extrusa draft genome.</title>
        <authorList>
            <person name="Kono N."/>
            <person name="Arakawa K."/>
        </authorList>
    </citation>
    <scope>NUCLEOTIDE SEQUENCE [LARGE SCALE GENOMIC DNA]</scope>
</reference>
<dbReference type="AlphaFoldDB" id="A0AAV4T5F9"/>
<accession>A0AAV4T5F9</accession>
<organism evidence="1 2">
    <name type="scientific">Caerostris extrusa</name>
    <name type="common">Bark spider</name>
    <name type="synonym">Caerostris bankana</name>
    <dbReference type="NCBI Taxonomy" id="172846"/>
    <lineage>
        <taxon>Eukaryota</taxon>
        <taxon>Metazoa</taxon>
        <taxon>Ecdysozoa</taxon>
        <taxon>Arthropoda</taxon>
        <taxon>Chelicerata</taxon>
        <taxon>Arachnida</taxon>
        <taxon>Araneae</taxon>
        <taxon>Araneomorphae</taxon>
        <taxon>Entelegynae</taxon>
        <taxon>Araneoidea</taxon>
        <taxon>Araneidae</taxon>
        <taxon>Caerostris</taxon>
    </lineage>
</organism>
<name>A0AAV4T5F9_CAEEX</name>